<keyword evidence="1" id="KW-0472">Membrane</keyword>
<sequence>MAKIPTAAVAATGLIGGYGTARWSGRRELGGAVLAAAGATAAVQWGRRTGPGAAAALTGLYLAAFGASHPLAKRIGAWPAVFAVTAVVAGASVLATGS</sequence>
<name>A0ABW2FNI0_9ACTN</name>
<keyword evidence="1" id="KW-0812">Transmembrane</keyword>
<evidence type="ECO:0000256" key="1">
    <source>
        <dbReference type="SAM" id="Phobius"/>
    </source>
</evidence>
<proteinExistence type="predicted"/>
<keyword evidence="3" id="KW-1185">Reference proteome</keyword>
<organism evidence="2 3">
    <name type="scientific">Kitasatospora paranensis</name>
    <dbReference type="NCBI Taxonomy" id="258053"/>
    <lineage>
        <taxon>Bacteria</taxon>
        <taxon>Bacillati</taxon>
        <taxon>Actinomycetota</taxon>
        <taxon>Actinomycetes</taxon>
        <taxon>Kitasatosporales</taxon>
        <taxon>Streptomycetaceae</taxon>
        <taxon>Kitasatospora</taxon>
    </lineage>
</organism>
<feature type="transmembrane region" description="Helical" evidence="1">
    <location>
        <begin position="77"/>
        <end position="97"/>
    </location>
</feature>
<protein>
    <submittedName>
        <fullName evidence="2">Uncharacterized protein</fullName>
    </submittedName>
</protein>
<evidence type="ECO:0000313" key="3">
    <source>
        <dbReference type="Proteomes" id="UP001596435"/>
    </source>
</evidence>
<accession>A0ABW2FNI0</accession>
<gene>
    <name evidence="2" type="ORF">ACFQMG_04240</name>
</gene>
<keyword evidence="1" id="KW-1133">Transmembrane helix</keyword>
<dbReference type="RefSeq" id="WP_100889073.1">
    <property type="nucleotide sequence ID" value="NZ_BAABKV010000001.1"/>
</dbReference>
<feature type="transmembrane region" description="Helical" evidence="1">
    <location>
        <begin position="53"/>
        <end position="71"/>
    </location>
</feature>
<evidence type="ECO:0000313" key="2">
    <source>
        <dbReference type="EMBL" id="MFC7178773.1"/>
    </source>
</evidence>
<comment type="caution">
    <text evidence="2">The sequence shown here is derived from an EMBL/GenBank/DDBJ whole genome shotgun (WGS) entry which is preliminary data.</text>
</comment>
<reference evidence="3" key="1">
    <citation type="journal article" date="2019" name="Int. J. Syst. Evol. Microbiol.">
        <title>The Global Catalogue of Microorganisms (GCM) 10K type strain sequencing project: providing services to taxonomists for standard genome sequencing and annotation.</title>
        <authorList>
            <consortium name="The Broad Institute Genomics Platform"/>
            <consortium name="The Broad Institute Genome Sequencing Center for Infectious Disease"/>
            <person name="Wu L."/>
            <person name="Ma J."/>
        </authorList>
    </citation>
    <scope>NUCLEOTIDE SEQUENCE [LARGE SCALE GENOMIC DNA]</scope>
    <source>
        <strain evidence="3">CGMCC 1.12859</strain>
    </source>
</reference>
<dbReference type="EMBL" id="JBHTAJ010000006">
    <property type="protein sequence ID" value="MFC7178773.1"/>
    <property type="molecule type" value="Genomic_DNA"/>
</dbReference>
<dbReference type="Proteomes" id="UP001596435">
    <property type="component" value="Unassembled WGS sequence"/>
</dbReference>